<dbReference type="EMBL" id="JBHTCO010000003">
    <property type="protein sequence ID" value="MFC7391911.1"/>
    <property type="molecule type" value="Genomic_DNA"/>
</dbReference>
<dbReference type="Gene3D" id="3.50.50.60">
    <property type="entry name" value="FAD/NAD(P)-binding domain"/>
    <property type="match status" value="1"/>
</dbReference>
<dbReference type="SUPFAM" id="SSF54373">
    <property type="entry name" value="FAD-linked reductases, C-terminal domain"/>
    <property type="match status" value="1"/>
</dbReference>
<evidence type="ECO:0000256" key="2">
    <source>
        <dbReference type="ARBA" id="ARBA00023002"/>
    </source>
</evidence>
<name>A0ABW2PUD1_9BACL</name>
<comment type="caution">
    <text evidence="4">The sequence shown here is derived from an EMBL/GenBank/DDBJ whole genome shotgun (WGS) entry which is preliminary data.</text>
</comment>
<accession>A0ABW2PUD1</accession>
<dbReference type="PANTHER" id="PTHR10742:SF342">
    <property type="entry name" value="AMINE OXIDASE"/>
    <property type="match status" value="1"/>
</dbReference>
<dbReference type="PANTHER" id="PTHR10742">
    <property type="entry name" value="FLAVIN MONOAMINE OXIDASE"/>
    <property type="match status" value="1"/>
</dbReference>
<keyword evidence="2" id="KW-0560">Oxidoreductase</keyword>
<reference evidence="5" key="1">
    <citation type="journal article" date="2019" name="Int. J. Syst. Evol. Microbiol.">
        <title>The Global Catalogue of Microorganisms (GCM) 10K type strain sequencing project: providing services to taxonomists for standard genome sequencing and annotation.</title>
        <authorList>
            <consortium name="The Broad Institute Genomics Platform"/>
            <consortium name="The Broad Institute Genome Sequencing Center for Infectious Disease"/>
            <person name="Wu L."/>
            <person name="Ma J."/>
        </authorList>
    </citation>
    <scope>NUCLEOTIDE SEQUENCE [LARGE SCALE GENOMIC DNA]</scope>
    <source>
        <strain evidence="5">CGMCC 1.16305</strain>
    </source>
</reference>
<evidence type="ECO:0000259" key="3">
    <source>
        <dbReference type="Pfam" id="PF01593"/>
    </source>
</evidence>
<dbReference type="SUPFAM" id="SSF51905">
    <property type="entry name" value="FAD/NAD(P)-binding domain"/>
    <property type="match status" value="1"/>
</dbReference>
<gene>
    <name evidence="4" type="ORF">ACFQRG_02735</name>
</gene>
<dbReference type="Gene3D" id="1.10.405.10">
    <property type="entry name" value="Guanine Nucleotide Dissociation Inhibitor, domain 1"/>
    <property type="match status" value="1"/>
</dbReference>
<dbReference type="PRINTS" id="PR00757">
    <property type="entry name" value="AMINEOXDASEF"/>
</dbReference>
<dbReference type="InterPro" id="IPR002937">
    <property type="entry name" value="Amino_oxidase"/>
</dbReference>
<evidence type="ECO:0000313" key="4">
    <source>
        <dbReference type="EMBL" id="MFC7391911.1"/>
    </source>
</evidence>
<sequence>MLREAPPPPILTNHQMVSAIKYGLKKTESPKRIIIVGAGMAGLVAASLLKEAGHHIKMLEASDRVGGRVYTIRTPFTDGQYVDVGAMRFPSVHSLTLEYIKKFRLPVNHFINSTPKDLIYVNGIKVRSEVYTHNPDILNYPVLLSEKGQTAQKLIRSAIQPILNFIKQDPKRNWKVVINDFDKYSLDTFLRHNPSGTPLSPGASEMIKVLTSEEGSSDISLLETLRKYIIFLSPNLHYYEIAGGNDQLPKSFLHQLKRDILFQQKMVKVESNQQNVTIHTIHSRTSEPYQISGDIAVIAVPFSVLRFVKVEPKHAFSHNKWKAIRELHYEPAAKMGIQFKRRFWEEEGMRGGKVTTDLPIRFVKYPSHGFGGQKGVVLASYTRGDDALIWDSMSEEERVIQALNELAVIHGKEILREFETGAAHSWVQYPYSAGSFPKFKPVQETDLFPYIPVPEGRVHFAGEHTTTTHGWVQGAIESGIRAAYEINSLQNNHI</sequence>
<dbReference type="InterPro" id="IPR050281">
    <property type="entry name" value="Flavin_monoamine_oxidase"/>
</dbReference>
<dbReference type="Pfam" id="PF01593">
    <property type="entry name" value="Amino_oxidase"/>
    <property type="match status" value="1"/>
</dbReference>
<feature type="domain" description="Amine oxidase" evidence="3">
    <location>
        <begin position="40"/>
        <end position="486"/>
    </location>
</feature>
<dbReference type="InterPro" id="IPR001613">
    <property type="entry name" value="Flavin_amine_oxidase"/>
</dbReference>
<evidence type="ECO:0000256" key="1">
    <source>
        <dbReference type="ARBA" id="ARBA00001974"/>
    </source>
</evidence>
<evidence type="ECO:0000313" key="5">
    <source>
        <dbReference type="Proteomes" id="UP001596505"/>
    </source>
</evidence>
<comment type="cofactor">
    <cofactor evidence="1">
        <name>FAD</name>
        <dbReference type="ChEBI" id="CHEBI:57692"/>
    </cofactor>
</comment>
<dbReference type="RefSeq" id="WP_380963385.1">
    <property type="nucleotide sequence ID" value="NZ_JBHTCO010000003.1"/>
</dbReference>
<dbReference type="Proteomes" id="UP001596505">
    <property type="component" value="Unassembled WGS sequence"/>
</dbReference>
<protein>
    <submittedName>
        <fullName evidence="4">Flavin monoamine oxidase family protein</fullName>
    </submittedName>
</protein>
<dbReference type="Gene3D" id="3.90.660.10">
    <property type="match status" value="1"/>
</dbReference>
<dbReference type="InterPro" id="IPR036188">
    <property type="entry name" value="FAD/NAD-bd_sf"/>
</dbReference>
<keyword evidence="5" id="KW-1185">Reference proteome</keyword>
<organism evidence="4 5">
    <name type="scientific">Scopulibacillus cellulosilyticus</name>
    <dbReference type="NCBI Taxonomy" id="2665665"/>
    <lineage>
        <taxon>Bacteria</taxon>
        <taxon>Bacillati</taxon>
        <taxon>Bacillota</taxon>
        <taxon>Bacilli</taxon>
        <taxon>Bacillales</taxon>
        <taxon>Sporolactobacillaceae</taxon>
        <taxon>Scopulibacillus</taxon>
    </lineage>
</organism>
<proteinExistence type="predicted"/>